<evidence type="ECO:0000256" key="1">
    <source>
        <dbReference type="SAM" id="SignalP"/>
    </source>
</evidence>
<gene>
    <name evidence="3" type="ORF">GCM10016234_02520</name>
</gene>
<dbReference type="InterPro" id="IPR032635">
    <property type="entry name" value="Anti_2"/>
</dbReference>
<protein>
    <recommendedName>
        <fullName evidence="2">Surface antigen domain-containing protein</fullName>
    </recommendedName>
</protein>
<proteinExistence type="predicted"/>
<keyword evidence="4" id="KW-1185">Reference proteome</keyword>
<evidence type="ECO:0000259" key="2">
    <source>
        <dbReference type="Pfam" id="PF16998"/>
    </source>
</evidence>
<evidence type="ECO:0000313" key="4">
    <source>
        <dbReference type="Proteomes" id="UP000630142"/>
    </source>
</evidence>
<evidence type="ECO:0000313" key="3">
    <source>
        <dbReference type="EMBL" id="GHD05852.1"/>
    </source>
</evidence>
<dbReference type="Pfam" id="PF16998">
    <property type="entry name" value="17kDa_Anti_2"/>
    <property type="match status" value="1"/>
</dbReference>
<comment type="caution">
    <text evidence="3">The sequence shown here is derived from an EMBL/GenBank/DDBJ whole genome shotgun (WGS) entry which is preliminary data.</text>
</comment>
<dbReference type="Proteomes" id="UP000630142">
    <property type="component" value="Unassembled WGS sequence"/>
</dbReference>
<feature type="domain" description="Surface antigen" evidence="2">
    <location>
        <begin position="16"/>
        <end position="128"/>
    </location>
</feature>
<keyword evidence="1" id="KW-0732">Signal</keyword>
<dbReference type="AlphaFoldDB" id="A0A8J3GJA4"/>
<feature type="chain" id="PRO_5035230499" description="Surface antigen domain-containing protein" evidence="1">
    <location>
        <begin position="22"/>
        <end position="129"/>
    </location>
</feature>
<reference evidence="3" key="2">
    <citation type="submission" date="2020-09" db="EMBL/GenBank/DDBJ databases">
        <authorList>
            <person name="Sun Q."/>
            <person name="Kim S."/>
        </authorList>
    </citation>
    <scope>NUCLEOTIDE SEQUENCE</scope>
    <source>
        <strain evidence="3">KCTC 42249</strain>
    </source>
</reference>
<organism evidence="3 4">
    <name type="scientific">Tianweitania populi</name>
    <dbReference type="NCBI Taxonomy" id="1607949"/>
    <lineage>
        <taxon>Bacteria</taxon>
        <taxon>Pseudomonadati</taxon>
        <taxon>Pseudomonadota</taxon>
        <taxon>Alphaproteobacteria</taxon>
        <taxon>Hyphomicrobiales</taxon>
        <taxon>Phyllobacteriaceae</taxon>
        <taxon>Tianweitania</taxon>
    </lineage>
</organism>
<sequence length="129" mass="13210">MLGCLALTTMLAGCGMSVNKAADVGLTTSSVPATPAPDTQMASDQSIIRNAVSATDLQSVGQGGVSWANTDTGSRGAISSISEYAESNSGLTCRKFVVSRESYSGVSLYDGDACLVNGGAWQLRAFKSM</sequence>
<accession>A0A8J3GJA4</accession>
<reference evidence="3" key="1">
    <citation type="journal article" date="2014" name="Int. J. Syst. Evol. Microbiol.">
        <title>Complete genome sequence of Corynebacterium casei LMG S-19264T (=DSM 44701T), isolated from a smear-ripened cheese.</title>
        <authorList>
            <consortium name="US DOE Joint Genome Institute (JGI-PGF)"/>
            <person name="Walter F."/>
            <person name="Albersmeier A."/>
            <person name="Kalinowski J."/>
            <person name="Ruckert C."/>
        </authorList>
    </citation>
    <scope>NUCLEOTIDE SEQUENCE</scope>
    <source>
        <strain evidence="3">KCTC 42249</strain>
    </source>
</reference>
<name>A0A8J3GJA4_9HYPH</name>
<feature type="signal peptide" evidence="1">
    <location>
        <begin position="1"/>
        <end position="21"/>
    </location>
</feature>
<dbReference type="EMBL" id="BMZQ01000001">
    <property type="protein sequence ID" value="GHD05852.1"/>
    <property type="molecule type" value="Genomic_DNA"/>
</dbReference>